<organism evidence="2">
    <name type="scientific">Diabrotica virgifera virgifera</name>
    <name type="common">western corn rootworm</name>
    <dbReference type="NCBI Taxonomy" id="50390"/>
    <lineage>
        <taxon>Eukaryota</taxon>
        <taxon>Metazoa</taxon>
        <taxon>Ecdysozoa</taxon>
        <taxon>Arthropoda</taxon>
        <taxon>Hexapoda</taxon>
        <taxon>Insecta</taxon>
        <taxon>Pterygota</taxon>
        <taxon>Neoptera</taxon>
        <taxon>Endopterygota</taxon>
        <taxon>Coleoptera</taxon>
        <taxon>Polyphaga</taxon>
        <taxon>Cucujiformia</taxon>
        <taxon>Chrysomeloidea</taxon>
        <taxon>Chrysomelidae</taxon>
        <taxon>Galerucinae</taxon>
        <taxon>Diabroticina</taxon>
        <taxon>Diabroticites</taxon>
        <taxon>Diabrotica</taxon>
    </lineage>
</organism>
<evidence type="ECO:0000313" key="2">
    <source>
        <dbReference type="RefSeq" id="XP_028153880.1"/>
    </source>
</evidence>
<name>A0A6P7HDN6_DIAVI</name>
<feature type="region of interest" description="Disordered" evidence="1">
    <location>
        <begin position="148"/>
        <end position="173"/>
    </location>
</feature>
<reference evidence="2" key="1">
    <citation type="submission" date="2025-08" db="UniProtKB">
        <authorList>
            <consortium name="RefSeq"/>
        </authorList>
    </citation>
    <scope>IDENTIFICATION</scope>
    <source>
        <tissue evidence="2">Whole insect</tissue>
    </source>
</reference>
<protein>
    <submittedName>
        <fullName evidence="2">Uncharacterized protein LOC114347367</fullName>
    </submittedName>
</protein>
<dbReference type="RefSeq" id="XP_028153880.1">
    <property type="nucleotide sequence ID" value="XM_028298079.1"/>
</dbReference>
<dbReference type="AlphaFoldDB" id="A0A6P7HDN6"/>
<dbReference type="PANTHER" id="PTHR33198:SF20">
    <property type="entry name" value="RETROTRANSPOSON GAG DOMAIN-CONTAINING PROTEIN"/>
    <property type="match status" value="1"/>
</dbReference>
<evidence type="ECO:0000256" key="1">
    <source>
        <dbReference type="SAM" id="MobiDB-lite"/>
    </source>
</evidence>
<gene>
    <name evidence="2" type="primary">LOC114347367</name>
</gene>
<sequence length="210" mass="24057">MNVSCFEKKSDKEKIDMLVYLMGNEAEEILIQQNVGNSDEYADILTKLDKYFIPQRNVIFERYKFNSRVQRPGEPVENFITSLHAMAEHCNYGTLKDELVRDRIVIGVLDMKVSESLQLRDKLTLAEANTAVRQAELQSSQNKIIRQEQTVSSVRSSAKKSVDQNKKQSTSQERWTYSGISTCKDRAKCPAKLSNCRSCLKRGHWNAVSK</sequence>
<proteinExistence type="predicted"/>
<dbReference type="InParanoid" id="A0A6P7HDN6"/>
<accession>A0A6P7HDN6</accession>
<dbReference type="PANTHER" id="PTHR33198">
    <property type="entry name" value="ANK_REP_REGION DOMAIN-CONTAINING PROTEIN-RELATED"/>
    <property type="match status" value="1"/>
</dbReference>